<feature type="region of interest" description="Disordered" evidence="3">
    <location>
        <begin position="1"/>
        <end position="25"/>
    </location>
</feature>
<reference evidence="5 6" key="1">
    <citation type="submission" date="2019-05" db="EMBL/GenBank/DDBJ databases">
        <title>Genomes sequences of two Nocardia cyriacigeorgica environmental isolates, type strains Nocardia asteroides ATCC 19247 and Nocardia cyriacigeorgica DSM 44484.</title>
        <authorList>
            <person name="Vautrin F."/>
            <person name="Bergeron E."/>
            <person name="Dubost A."/>
            <person name="Abrouk D."/>
            <person name="Rodriguez Nava V."/>
            <person name="Pujic P."/>
        </authorList>
    </citation>
    <scope>NUCLEOTIDE SEQUENCE [LARGE SCALE GENOMIC DNA]</scope>
    <source>
        <strain evidence="5 6">EML 446</strain>
    </source>
</reference>
<name>A0A5R8NWJ0_9NOCA</name>
<dbReference type="InterPro" id="IPR050109">
    <property type="entry name" value="HTH-type_TetR-like_transc_reg"/>
</dbReference>
<dbReference type="Pfam" id="PF00440">
    <property type="entry name" value="TetR_N"/>
    <property type="match status" value="1"/>
</dbReference>
<gene>
    <name evidence="5" type="ORF">FEK34_07005</name>
</gene>
<dbReference type="GO" id="GO:0000976">
    <property type="term" value="F:transcription cis-regulatory region binding"/>
    <property type="evidence" value="ECO:0007669"/>
    <property type="project" value="TreeGrafter"/>
</dbReference>
<comment type="caution">
    <text evidence="5">The sequence shown here is derived from an EMBL/GenBank/DDBJ whole genome shotgun (WGS) entry which is preliminary data.</text>
</comment>
<dbReference type="PRINTS" id="PR00455">
    <property type="entry name" value="HTHTETR"/>
</dbReference>
<sequence>MSYNTSVPEPLAPGATPPADRAHPRARAGVAGPLLDLGAPLPGAAEPTERADAARNRQLLLDAAQQLVREHGVDGLTMDALAKRAGVGKGTVFRRFGNRTGLMLALLDHSERKFQEAFMFGPPPLGPGASPVQRLVAFGRARLLDIEVEGEGELHRAAEMGSADEHYGGRPYNLRKTHVSMLLREAGTPGDIPLLADSLLAALSAALVLHQIRAQGYTRDRIGDHWEGLVRRVAGPLPPVE</sequence>
<dbReference type="PROSITE" id="PS50977">
    <property type="entry name" value="HTH_TETR_2"/>
    <property type="match status" value="1"/>
</dbReference>
<proteinExistence type="predicted"/>
<evidence type="ECO:0000256" key="2">
    <source>
        <dbReference type="PROSITE-ProRule" id="PRU00335"/>
    </source>
</evidence>
<keyword evidence="1 2" id="KW-0238">DNA-binding</keyword>
<dbReference type="AlphaFoldDB" id="A0A5R8NWJ0"/>
<protein>
    <submittedName>
        <fullName evidence="5">TetR/AcrR family transcriptional regulator</fullName>
    </submittedName>
</protein>
<dbReference type="PANTHER" id="PTHR30055:SF209">
    <property type="entry name" value="POSSIBLE TRANSCRIPTIONAL REGULATORY PROTEIN (PROBABLY TETR-FAMILY)"/>
    <property type="match status" value="1"/>
</dbReference>
<feature type="DNA-binding region" description="H-T-H motif" evidence="2">
    <location>
        <begin position="77"/>
        <end position="96"/>
    </location>
</feature>
<dbReference type="InterPro" id="IPR001647">
    <property type="entry name" value="HTH_TetR"/>
</dbReference>
<dbReference type="Gene3D" id="1.10.357.10">
    <property type="entry name" value="Tetracycline Repressor, domain 2"/>
    <property type="match status" value="1"/>
</dbReference>
<dbReference type="PANTHER" id="PTHR30055">
    <property type="entry name" value="HTH-TYPE TRANSCRIPTIONAL REGULATOR RUTR"/>
    <property type="match status" value="1"/>
</dbReference>
<dbReference type="GO" id="GO:0003700">
    <property type="term" value="F:DNA-binding transcription factor activity"/>
    <property type="evidence" value="ECO:0007669"/>
    <property type="project" value="TreeGrafter"/>
</dbReference>
<organism evidence="5 6">
    <name type="scientific">Nocardia cyriacigeorgica</name>
    <dbReference type="NCBI Taxonomy" id="135487"/>
    <lineage>
        <taxon>Bacteria</taxon>
        <taxon>Bacillati</taxon>
        <taxon>Actinomycetota</taxon>
        <taxon>Actinomycetes</taxon>
        <taxon>Mycobacteriales</taxon>
        <taxon>Nocardiaceae</taxon>
        <taxon>Nocardia</taxon>
    </lineage>
</organism>
<accession>A0A5R8NWJ0</accession>
<evidence type="ECO:0000256" key="1">
    <source>
        <dbReference type="ARBA" id="ARBA00023125"/>
    </source>
</evidence>
<evidence type="ECO:0000259" key="4">
    <source>
        <dbReference type="PROSITE" id="PS50977"/>
    </source>
</evidence>
<feature type="domain" description="HTH tetR-type" evidence="4">
    <location>
        <begin position="54"/>
        <end position="114"/>
    </location>
</feature>
<evidence type="ECO:0000313" key="6">
    <source>
        <dbReference type="Proteomes" id="UP000306378"/>
    </source>
</evidence>
<dbReference type="InterPro" id="IPR009057">
    <property type="entry name" value="Homeodomain-like_sf"/>
</dbReference>
<dbReference type="EMBL" id="VBUT01000003">
    <property type="protein sequence ID" value="TLF79158.1"/>
    <property type="molecule type" value="Genomic_DNA"/>
</dbReference>
<dbReference type="Proteomes" id="UP000306378">
    <property type="component" value="Unassembled WGS sequence"/>
</dbReference>
<dbReference type="SUPFAM" id="SSF46689">
    <property type="entry name" value="Homeodomain-like"/>
    <property type="match status" value="1"/>
</dbReference>
<evidence type="ECO:0000313" key="5">
    <source>
        <dbReference type="EMBL" id="TLF79158.1"/>
    </source>
</evidence>
<evidence type="ECO:0000256" key="3">
    <source>
        <dbReference type="SAM" id="MobiDB-lite"/>
    </source>
</evidence>